<sequence length="457" mass="51958">MSTLDIHSPAQSLARYPAYKDSGVEWIGEMPEHWEVRKLKYLGYLFSGLSNKKGEDFSKEYLPNTKEFIPFTTICNFSQIKEEIFQYVKISKYERQNLVEKNDILFLMSSETDEDIARCAVYLLDKKVHLNSFCKGFRLTSGETHPVFINYLLSSNTYRKYFRASGRGFTRVNIKQEYINDAIVTLPPLSEQSAIAEFLDKKCEQIDRLIRIKEQQIERLQELRQAKIHQAVTKGLNLNVPLKDSGIEWIGQIPEHWEVKRLASFGRFSKGGGFSKADLVDEKGVAAILYGDIYTKYNYIINESVRLISNESASNAIVLEYDDLLFTGSGETKEDIGKCVVFKSNTKTVAGGDVIIFKQVSNSSCFLAYCLNTEGVKFEKAKSSKGEIIVHTYASKLKEISVPIPPLSEQEAIVAYLDEATNKIDQTINHYRNQIEKLKEYKQSLINAAVTGKIKVA</sequence>
<name>A0ABU7RJF8_9BACT</name>
<evidence type="ECO:0000256" key="1">
    <source>
        <dbReference type="ARBA" id="ARBA00010923"/>
    </source>
</evidence>
<keyword evidence="7" id="KW-1185">Reference proteome</keyword>
<reference evidence="6 7" key="1">
    <citation type="submission" date="2024-01" db="EMBL/GenBank/DDBJ databases">
        <title>Niabella digestum sp. nov., isolated from waste digestion system.</title>
        <authorList>
            <person name="Zhang L."/>
        </authorList>
    </citation>
    <scope>NUCLEOTIDE SEQUENCE [LARGE SCALE GENOMIC DNA]</scope>
    <source>
        <strain evidence="6 7">A18</strain>
    </source>
</reference>
<keyword evidence="3" id="KW-0238">DNA-binding</keyword>
<organism evidence="6 7">
    <name type="scientific">Niabella digestorum</name>
    <dbReference type="NCBI Taxonomy" id="3117701"/>
    <lineage>
        <taxon>Bacteria</taxon>
        <taxon>Pseudomonadati</taxon>
        <taxon>Bacteroidota</taxon>
        <taxon>Chitinophagia</taxon>
        <taxon>Chitinophagales</taxon>
        <taxon>Chitinophagaceae</taxon>
        <taxon>Niabella</taxon>
    </lineage>
</organism>
<dbReference type="Gene3D" id="3.90.220.20">
    <property type="entry name" value="DNA methylase specificity domains"/>
    <property type="match status" value="2"/>
</dbReference>
<keyword evidence="2" id="KW-0680">Restriction system</keyword>
<dbReference type="InterPro" id="IPR051212">
    <property type="entry name" value="Type-I_RE_S_subunit"/>
</dbReference>
<feature type="domain" description="Type I restriction modification DNA specificity" evidence="5">
    <location>
        <begin position="31"/>
        <end position="219"/>
    </location>
</feature>
<dbReference type="CDD" id="cd17252">
    <property type="entry name" value="RMtype1_S_EcoKI-TRD1-CR1_like"/>
    <property type="match status" value="1"/>
</dbReference>
<keyword evidence="6" id="KW-0540">Nuclease</keyword>
<dbReference type="Gene3D" id="1.10.287.1120">
    <property type="entry name" value="Bipartite methylase S protein"/>
    <property type="match status" value="1"/>
</dbReference>
<dbReference type="Pfam" id="PF01420">
    <property type="entry name" value="Methylase_S"/>
    <property type="match status" value="2"/>
</dbReference>
<evidence type="ECO:0000256" key="3">
    <source>
        <dbReference type="ARBA" id="ARBA00023125"/>
    </source>
</evidence>
<evidence type="ECO:0000313" key="6">
    <source>
        <dbReference type="EMBL" id="MEE6188154.1"/>
    </source>
</evidence>
<dbReference type="EMBL" id="JAZGLY010000008">
    <property type="protein sequence ID" value="MEE6188154.1"/>
    <property type="molecule type" value="Genomic_DNA"/>
</dbReference>
<feature type="coiled-coil region" evidence="4">
    <location>
        <begin position="203"/>
        <end position="230"/>
    </location>
</feature>
<evidence type="ECO:0000313" key="7">
    <source>
        <dbReference type="Proteomes" id="UP001357452"/>
    </source>
</evidence>
<dbReference type="PANTHER" id="PTHR43140:SF1">
    <property type="entry name" value="TYPE I RESTRICTION ENZYME ECOKI SPECIFICITY SUBUNIT"/>
    <property type="match status" value="1"/>
</dbReference>
<keyword evidence="4" id="KW-0175">Coiled coil</keyword>
<proteinExistence type="inferred from homology"/>
<accession>A0ABU7RJF8</accession>
<dbReference type="Proteomes" id="UP001357452">
    <property type="component" value="Unassembled WGS sequence"/>
</dbReference>
<feature type="coiled-coil region" evidence="4">
    <location>
        <begin position="417"/>
        <end position="448"/>
    </location>
</feature>
<evidence type="ECO:0000259" key="5">
    <source>
        <dbReference type="Pfam" id="PF01420"/>
    </source>
</evidence>
<dbReference type="GO" id="GO:0016787">
    <property type="term" value="F:hydrolase activity"/>
    <property type="evidence" value="ECO:0007669"/>
    <property type="project" value="UniProtKB-KW"/>
</dbReference>
<dbReference type="RefSeq" id="WP_330975556.1">
    <property type="nucleotide sequence ID" value="NZ_JAZGLY010000008.1"/>
</dbReference>
<dbReference type="SUPFAM" id="SSF116734">
    <property type="entry name" value="DNA methylase specificity domain"/>
    <property type="match status" value="2"/>
</dbReference>
<evidence type="ECO:0000256" key="2">
    <source>
        <dbReference type="ARBA" id="ARBA00022747"/>
    </source>
</evidence>
<gene>
    <name evidence="6" type="ORF">V2H41_12810</name>
</gene>
<keyword evidence="6" id="KW-0255">Endonuclease</keyword>
<protein>
    <submittedName>
        <fullName evidence="6">Restriction endonuclease subunit S</fullName>
        <ecNumber evidence="6">3.1.21.-</ecNumber>
    </submittedName>
</protein>
<dbReference type="GO" id="GO:0004519">
    <property type="term" value="F:endonuclease activity"/>
    <property type="evidence" value="ECO:0007669"/>
    <property type="project" value="UniProtKB-KW"/>
</dbReference>
<feature type="domain" description="Type I restriction modification DNA specificity" evidence="5">
    <location>
        <begin position="254"/>
        <end position="436"/>
    </location>
</feature>
<dbReference type="EC" id="3.1.21.-" evidence="6"/>
<comment type="similarity">
    <text evidence="1">Belongs to the type-I restriction system S methylase family.</text>
</comment>
<evidence type="ECO:0000256" key="4">
    <source>
        <dbReference type="SAM" id="Coils"/>
    </source>
</evidence>
<dbReference type="InterPro" id="IPR000055">
    <property type="entry name" value="Restrct_endonuc_typeI_TRD"/>
</dbReference>
<dbReference type="InterPro" id="IPR044946">
    <property type="entry name" value="Restrct_endonuc_typeI_TRD_sf"/>
</dbReference>
<comment type="caution">
    <text evidence="6">The sequence shown here is derived from an EMBL/GenBank/DDBJ whole genome shotgun (WGS) entry which is preliminary data.</text>
</comment>
<keyword evidence="6" id="KW-0378">Hydrolase</keyword>
<dbReference type="PANTHER" id="PTHR43140">
    <property type="entry name" value="TYPE-1 RESTRICTION ENZYME ECOKI SPECIFICITY PROTEIN"/>
    <property type="match status" value="1"/>
</dbReference>